<dbReference type="Pfam" id="PF07454">
    <property type="entry name" value="SpoIIP"/>
    <property type="match status" value="1"/>
</dbReference>
<evidence type="ECO:0000313" key="2">
    <source>
        <dbReference type="Proteomes" id="UP000036780"/>
    </source>
</evidence>
<dbReference type="RefSeq" id="WP_050352511.1">
    <property type="nucleotide sequence ID" value="NZ_BOSN01000001.1"/>
</dbReference>
<dbReference type="Proteomes" id="UP000036780">
    <property type="component" value="Unassembled WGS sequence"/>
</dbReference>
<evidence type="ECO:0008006" key="3">
    <source>
        <dbReference type="Google" id="ProtNLM"/>
    </source>
</evidence>
<keyword evidence="2" id="KW-1185">Reference proteome</keyword>
<gene>
    <name evidence="1" type="ORF">AFK71_16175</name>
</gene>
<dbReference type="PATRIC" id="fig|1473.5.peg.1922"/>
<name>A0A0L0QMW2_VIRPA</name>
<sequence>MRRILFTGLSAMTIILFLITFLTLPKFQHHFFQLPLVDEITESAIFSDALFTAMTTEIPLLETTLESNDIEKPDWPKLLLEAASGVSPRNFTSLLDLALPGRNPAVQLPIVANESGEETMPIESPPPDFEELLKEEPEEEKQPDSKNRTNQQEAEIYVYHSHSWEAFLPLLGEDKQKPSQASSTDNTKNIIVVGSLLTEQLEKQGIPTFHDRTNVTAALHERGWDYYDSYRLSRSMVEEAMASNDRMQYFIDIHRDAQRKDITTVTINDNAYAKLYFVVGAEHENYKENLAFVEKLNAKLEAKYPGISRGIFLKDRSDGNGVYNQDLSKKSILIEVGGVDNNKEELSNTSKALGEVIGEYYHNAEEVTSEN</sequence>
<proteinExistence type="predicted"/>
<organism evidence="1 2">
    <name type="scientific">Virgibacillus pantothenticus</name>
    <dbReference type="NCBI Taxonomy" id="1473"/>
    <lineage>
        <taxon>Bacteria</taxon>
        <taxon>Bacillati</taxon>
        <taxon>Bacillota</taxon>
        <taxon>Bacilli</taxon>
        <taxon>Bacillales</taxon>
        <taxon>Bacillaceae</taxon>
        <taxon>Virgibacillus</taxon>
    </lineage>
</organism>
<dbReference type="SUPFAM" id="SSF53187">
    <property type="entry name" value="Zn-dependent exopeptidases"/>
    <property type="match status" value="1"/>
</dbReference>
<dbReference type="OrthoDB" id="1633470at2"/>
<accession>A0A0L0QMW2</accession>
<dbReference type="EMBL" id="LGTO01000007">
    <property type="protein sequence ID" value="KNE19947.1"/>
    <property type="molecule type" value="Genomic_DNA"/>
</dbReference>
<dbReference type="InterPro" id="IPR010897">
    <property type="entry name" value="Spore_II_P"/>
</dbReference>
<reference evidence="2" key="1">
    <citation type="submission" date="2015-07" db="EMBL/GenBank/DDBJ databases">
        <title>Fjat-10053 dsm26.</title>
        <authorList>
            <person name="Liu B."/>
            <person name="Wang J."/>
            <person name="Zhu Y."/>
            <person name="Liu G."/>
            <person name="Chen Q."/>
            <person name="Chen Z."/>
            <person name="Lan J."/>
            <person name="Che J."/>
            <person name="Ge C."/>
            <person name="Shi H."/>
            <person name="Pan Z."/>
            <person name="Liu X."/>
        </authorList>
    </citation>
    <scope>NUCLEOTIDE SEQUENCE [LARGE SCALE GENOMIC DNA]</scope>
    <source>
        <strain evidence="2">DSM 26</strain>
    </source>
</reference>
<dbReference type="GeneID" id="66870951"/>
<evidence type="ECO:0000313" key="1">
    <source>
        <dbReference type="EMBL" id="KNE19947.1"/>
    </source>
</evidence>
<protein>
    <recommendedName>
        <fullName evidence="3">Stage II sporulation protein P</fullName>
    </recommendedName>
</protein>
<dbReference type="NCBIfam" id="TIGR02867">
    <property type="entry name" value="spore_II_P"/>
    <property type="match status" value="1"/>
</dbReference>
<dbReference type="AlphaFoldDB" id="A0A0L0QMW2"/>
<comment type="caution">
    <text evidence="1">The sequence shown here is derived from an EMBL/GenBank/DDBJ whole genome shotgun (WGS) entry which is preliminary data.</text>
</comment>